<protein>
    <recommendedName>
        <fullName evidence="5 10">Transaldolase</fullName>
        <ecNumber evidence="5 10">2.2.1.2</ecNumber>
    </recommendedName>
</protein>
<feature type="active site" description="Schiff-base intermediate with substrate" evidence="10">
    <location>
        <position position="149"/>
    </location>
</feature>
<comment type="catalytic activity">
    <reaction evidence="10">
        <text>D-sedoheptulose 7-phosphate + D-glyceraldehyde 3-phosphate = D-erythrose 4-phosphate + beta-D-fructose 6-phosphate</text>
        <dbReference type="Rhea" id="RHEA:17053"/>
        <dbReference type="ChEBI" id="CHEBI:16897"/>
        <dbReference type="ChEBI" id="CHEBI:57483"/>
        <dbReference type="ChEBI" id="CHEBI:57634"/>
        <dbReference type="ChEBI" id="CHEBI:59776"/>
        <dbReference type="EC" id="2.2.1.2"/>
    </reaction>
</comment>
<dbReference type="EC" id="2.2.1.2" evidence="5 10"/>
<accession>A0A919E9W0</accession>
<dbReference type="Gene3D" id="3.20.20.70">
    <property type="entry name" value="Aldolase class I"/>
    <property type="match status" value="1"/>
</dbReference>
<dbReference type="InterPro" id="IPR004732">
    <property type="entry name" value="Transaldolase_2"/>
</dbReference>
<evidence type="ECO:0000313" key="11">
    <source>
        <dbReference type="EMBL" id="GHF28366.1"/>
    </source>
</evidence>
<comment type="caution">
    <text evidence="11">The sequence shown here is derived from an EMBL/GenBank/DDBJ whole genome shotgun (WGS) entry which is preliminary data.</text>
</comment>
<dbReference type="AlphaFoldDB" id="A0A919E9W0"/>
<evidence type="ECO:0000256" key="2">
    <source>
        <dbReference type="ARBA" id="ARBA00004496"/>
    </source>
</evidence>
<keyword evidence="6 10" id="KW-0963">Cytoplasm</keyword>
<keyword evidence="12" id="KW-1185">Reference proteome</keyword>
<dbReference type="SUPFAM" id="SSF51569">
    <property type="entry name" value="Aldolase"/>
    <property type="match status" value="1"/>
</dbReference>
<dbReference type="GO" id="GO:0004801">
    <property type="term" value="F:transaldolase activity"/>
    <property type="evidence" value="ECO:0007669"/>
    <property type="project" value="UniProtKB-UniRule"/>
</dbReference>
<dbReference type="Proteomes" id="UP000638313">
    <property type="component" value="Unassembled WGS sequence"/>
</dbReference>
<sequence>MAPPAEAPAEALRRLTGHGVSVWLDDLSRDLLVSGGLTAALRDKAVTGVTTNPGIFRRAIAGGNASAYADQLRDLALRGVTAEEAVRALTTADVRAAADVLRPVHDRTGGLDGYVSLEVDPRLAHRTEATLAEARHLWWTVDRPNLLIKIPATRAGLPAIARAVAEGINVNVTLIFSLERYRAVWEAYAEGLEQARADGLDIRRIASVASFFVSRLDTETDRRLEKAGGEEALALRGRTGLANSRLAHRVYEELSGTPRWQALLAAGARPQRLLWTSTSTKNPAYPDTLYVTGLVTAGTVNTLPEETLDAVADHGRIEGDTVRGRHEDAAAVLAGLARAGVDYDDVVRTLEEEGVEAFENAWQALLDSVADSLARLGPADGDGGA</sequence>
<keyword evidence="7 10" id="KW-0808">Transferase</keyword>
<dbReference type="GO" id="GO:0005975">
    <property type="term" value="P:carbohydrate metabolic process"/>
    <property type="evidence" value="ECO:0007669"/>
    <property type="project" value="InterPro"/>
</dbReference>
<gene>
    <name evidence="11" type="primary">tal1</name>
    <name evidence="10" type="synonym">tal</name>
    <name evidence="11" type="ORF">GCM10010218_06850</name>
</gene>
<keyword evidence="8 10" id="KW-0570">Pentose shunt</keyword>
<evidence type="ECO:0000256" key="9">
    <source>
        <dbReference type="ARBA" id="ARBA00023270"/>
    </source>
</evidence>
<evidence type="ECO:0000256" key="8">
    <source>
        <dbReference type="ARBA" id="ARBA00023126"/>
    </source>
</evidence>
<dbReference type="NCBIfam" id="TIGR00876">
    <property type="entry name" value="tal_mycobact"/>
    <property type="match status" value="1"/>
</dbReference>
<dbReference type="PANTHER" id="PTHR10683">
    <property type="entry name" value="TRANSALDOLASE"/>
    <property type="match status" value="1"/>
</dbReference>
<evidence type="ECO:0000256" key="1">
    <source>
        <dbReference type="ARBA" id="ARBA00003518"/>
    </source>
</evidence>
<keyword evidence="9 10" id="KW-0704">Schiff base</keyword>
<evidence type="ECO:0000256" key="3">
    <source>
        <dbReference type="ARBA" id="ARBA00004857"/>
    </source>
</evidence>
<dbReference type="PANTHER" id="PTHR10683:SF31">
    <property type="entry name" value="TRANSALDOLASE"/>
    <property type="match status" value="1"/>
</dbReference>
<dbReference type="HAMAP" id="MF_00493">
    <property type="entry name" value="Transaldolase_2"/>
    <property type="match status" value="1"/>
</dbReference>
<reference evidence="11" key="1">
    <citation type="journal article" date="2014" name="Int. J. Syst. Evol. Microbiol.">
        <title>Complete genome sequence of Corynebacterium casei LMG S-19264T (=DSM 44701T), isolated from a smear-ripened cheese.</title>
        <authorList>
            <consortium name="US DOE Joint Genome Institute (JGI-PGF)"/>
            <person name="Walter F."/>
            <person name="Albersmeier A."/>
            <person name="Kalinowski J."/>
            <person name="Ruckert C."/>
        </authorList>
    </citation>
    <scope>NUCLEOTIDE SEQUENCE</scope>
    <source>
        <strain evidence="11">JCM 4059</strain>
    </source>
</reference>
<proteinExistence type="inferred from homology"/>
<dbReference type="PIRSF" id="PIRSF036915">
    <property type="entry name" value="Trnald_Bac_Plnt"/>
    <property type="match status" value="1"/>
</dbReference>
<dbReference type="EMBL" id="BNBD01000001">
    <property type="protein sequence ID" value="GHF28366.1"/>
    <property type="molecule type" value="Genomic_DNA"/>
</dbReference>
<dbReference type="Pfam" id="PF00923">
    <property type="entry name" value="TAL_FSA"/>
    <property type="match status" value="1"/>
</dbReference>
<evidence type="ECO:0000256" key="7">
    <source>
        <dbReference type="ARBA" id="ARBA00022679"/>
    </source>
</evidence>
<evidence type="ECO:0000256" key="4">
    <source>
        <dbReference type="ARBA" id="ARBA00008426"/>
    </source>
</evidence>
<evidence type="ECO:0000313" key="12">
    <source>
        <dbReference type="Proteomes" id="UP000638313"/>
    </source>
</evidence>
<dbReference type="InterPro" id="IPR013785">
    <property type="entry name" value="Aldolase_TIM"/>
</dbReference>
<evidence type="ECO:0000256" key="10">
    <source>
        <dbReference type="HAMAP-Rule" id="MF_00493"/>
    </source>
</evidence>
<comment type="subcellular location">
    <subcellularLocation>
        <location evidence="2 10">Cytoplasm</location>
    </subcellularLocation>
</comment>
<dbReference type="NCBIfam" id="NF002881">
    <property type="entry name" value="PRK03343.1"/>
    <property type="match status" value="1"/>
</dbReference>
<reference evidence="11" key="2">
    <citation type="submission" date="2020-09" db="EMBL/GenBank/DDBJ databases">
        <authorList>
            <person name="Sun Q."/>
            <person name="Ohkuma M."/>
        </authorList>
    </citation>
    <scope>NUCLEOTIDE SEQUENCE</scope>
    <source>
        <strain evidence="11">JCM 4059</strain>
    </source>
</reference>
<comment type="function">
    <text evidence="1 10">Transaldolase is important for the balance of metabolites in the pentose-phosphate pathway.</text>
</comment>
<dbReference type="CDD" id="cd00955">
    <property type="entry name" value="Transaldolase_like"/>
    <property type="match status" value="1"/>
</dbReference>
<name>A0A919E9W0_9ACTN</name>
<dbReference type="GO" id="GO:0005737">
    <property type="term" value="C:cytoplasm"/>
    <property type="evidence" value="ECO:0007669"/>
    <property type="project" value="UniProtKB-SubCell"/>
</dbReference>
<comment type="pathway">
    <text evidence="3 10">Carbohydrate degradation; pentose phosphate pathway; D-glyceraldehyde 3-phosphate and beta-D-fructose 6-phosphate from D-ribose 5-phosphate and D-xylulose 5-phosphate (non-oxidative stage): step 2/3.</text>
</comment>
<organism evidence="11 12">
    <name type="scientific">Streptomyces mashuensis</name>
    <dbReference type="NCBI Taxonomy" id="33904"/>
    <lineage>
        <taxon>Bacteria</taxon>
        <taxon>Bacillati</taxon>
        <taxon>Actinomycetota</taxon>
        <taxon>Actinomycetes</taxon>
        <taxon>Kitasatosporales</taxon>
        <taxon>Streptomycetaceae</taxon>
        <taxon>Streptomyces</taxon>
    </lineage>
</organism>
<dbReference type="GO" id="GO:0006098">
    <property type="term" value="P:pentose-phosphate shunt"/>
    <property type="evidence" value="ECO:0007669"/>
    <property type="project" value="UniProtKB-UniRule"/>
</dbReference>
<dbReference type="RefSeq" id="WP_190127821.1">
    <property type="nucleotide sequence ID" value="NZ_BNBD01000001.1"/>
</dbReference>
<evidence type="ECO:0000256" key="6">
    <source>
        <dbReference type="ARBA" id="ARBA00022490"/>
    </source>
</evidence>
<dbReference type="InterPro" id="IPR001585">
    <property type="entry name" value="TAL/FSA"/>
</dbReference>
<evidence type="ECO:0000256" key="5">
    <source>
        <dbReference type="ARBA" id="ARBA00013151"/>
    </source>
</evidence>
<comment type="similarity">
    <text evidence="4 10">Belongs to the transaldolase family. Type 2 subfamily.</text>
</comment>